<dbReference type="Proteomes" id="UP000789342">
    <property type="component" value="Unassembled WGS sequence"/>
</dbReference>
<protein>
    <submittedName>
        <fullName evidence="2">16680_t:CDS:1</fullName>
    </submittedName>
</protein>
<keyword evidence="3" id="KW-1185">Reference proteome</keyword>
<evidence type="ECO:0000313" key="2">
    <source>
        <dbReference type="EMBL" id="CAG8769185.1"/>
    </source>
</evidence>
<proteinExistence type="predicted"/>
<dbReference type="InterPro" id="IPR022136">
    <property type="entry name" value="DUF3668"/>
</dbReference>
<dbReference type="Gene3D" id="2.60.40.150">
    <property type="entry name" value="C2 domain"/>
    <property type="match status" value="1"/>
</dbReference>
<gene>
    <name evidence="2" type="ORF">AMORRO_LOCUS16475</name>
</gene>
<sequence>ELVGYYMLDLRGAAERPGKEKWITLKSRVQGLHPEIEIGFCILPNLSQPSGYIPSPLGRSTDNVYTYGIRDDRKKSTATSEEQFNDLYRIGSKGTEIFLFEITINFGNNLQLLLQDTASFITQQQFPELDLSTLNHGYFFQYTLFESNITSSKFYDLVHPDIRPETATFRIQSSLEDMLAFLSKESKLVIHLYHDNQIIGFADIPLTGLFDAKSGEPRSLDRVCPMYNAKRELPVSADVQTARIGVFMAIRREPTNSLSVDTSESASSSAAEREKSFLLESVGQNSNNERKYRVLIDLESIKLNKEMKSIYIRYSYPALGITSNKSTHMLPNVEADSDVILTN</sequence>
<name>A0A9N9NXC5_9GLOM</name>
<feature type="non-terminal residue" evidence="2">
    <location>
        <position position="1"/>
    </location>
</feature>
<dbReference type="AlphaFoldDB" id="A0A9N9NXC5"/>
<dbReference type="InterPro" id="IPR035892">
    <property type="entry name" value="C2_domain_sf"/>
</dbReference>
<accession>A0A9N9NXC5</accession>
<comment type="caution">
    <text evidence="2">The sequence shown here is derived from an EMBL/GenBank/DDBJ whole genome shotgun (WGS) entry which is preliminary data.</text>
</comment>
<feature type="non-terminal residue" evidence="2">
    <location>
        <position position="343"/>
    </location>
</feature>
<evidence type="ECO:0000313" key="3">
    <source>
        <dbReference type="Proteomes" id="UP000789342"/>
    </source>
</evidence>
<reference evidence="2" key="1">
    <citation type="submission" date="2021-06" db="EMBL/GenBank/DDBJ databases">
        <authorList>
            <person name="Kallberg Y."/>
            <person name="Tangrot J."/>
            <person name="Rosling A."/>
        </authorList>
    </citation>
    <scope>NUCLEOTIDE SEQUENCE</scope>
    <source>
        <strain evidence="2">CL551</strain>
    </source>
</reference>
<feature type="domain" description="DUF3668" evidence="1">
    <location>
        <begin position="86"/>
        <end position="213"/>
    </location>
</feature>
<dbReference type="EMBL" id="CAJVPV010045441">
    <property type="protein sequence ID" value="CAG8769185.1"/>
    <property type="molecule type" value="Genomic_DNA"/>
</dbReference>
<dbReference type="Pfam" id="PF12416">
    <property type="entry name" value="DUF3668"/>
    <property type="match status" value="1"/>
</dbReference>
<dbReference type="OrthoDB" id="332250at2759"/>
<evidence type="ECO:0000259" key="1">
    <source>
        <dbReference type="Pfam" id="PF12416"/>
    </source>
</evidence>
<organism evidence="2 3">
    <name type="scientific">Acaulospora morrowiae</name>
    <dbReference type="NCBI Taxonomy" id="94023"/>
    <lineage>
        <taxon>Eukaryota</taxon>
        <taxon>Fungi</taxon>
        <taxon>Fungi incertae sedis</taxon>
        <taxon>Mucoromycota</taxon>
        <taxon>Glomeromycotina</taxon>
        <taxon>Glomeromycetes</taxon>
        <taxon>Diversisporales</taxon>
        <taxon>Acaulosporaceae</taxon>
        <taxon>Acaulospora</taxon>
    </lineage>
</organism>